<evidence type="ECO:0000256" key="1">
    <source>
        <dbReference type="ARBA" id="ARBA00004141"/>
    </source>
</evidence>
<dbReference type="PROSITE" id="PS51371">
    <property type="entry name" value="CBS"/>
    <property type="match status" value="2"/>
</dbReference>
<dbReference type="Pfam" id="PF03448">
    <property type="entry name" value="MgtE_N"/>
    <property type="match status" value="1"/>
</dbReference>
<dbReference type="InterPro" id="IPR038076">
    <property type="entry name" value="MgtE_N_sf"/>
</dbReference>
<feature type="transmembrane region" description="Helical" evidence="9">
    <location>
        <begin position="390"/>
        <end position="417"/>
    </location>
</feature>
<feature type="domain" description="CBS" evidence="10">
    <location>
        <begin position="208"/>
        <end position="264"/>
    </location>
</feature>
<evidence type="ECO:0000256" key="8">
    <source>
        <dbReference type="PROSITE-ProRule" id="PRU00703"/>
    </source>
</evidence>
<dbReference type="SUPFAM" id="SSF158791">
    <property type="entry name" value="MgtE N-terminal domain-like"/>
    <property type="match status" value="1"/>
</dbReference>
<keyword evidence="6 9" id="KW-1133">Transmembrane helix</keyword>
<feature type="domain" description="CBS" evidence="10">
    <location>
        <begin position="144"/>
        <end position="207"/>
    </location>
</feature>
<feature type="transmembrane region" description="Helical" evidence="9">
    <location>
        <begin position="290"/>
        <end position="310"/>
    </location>
</feature>
<organism evidence="11 12">
    <name type="scientific">Reichenbachiella carrageenanivorans</name>
    <dbReference type="NCBI Taxonomy" id="2979869"/>
    <lineage>
        <taxon>Bacteria</taxon>
        <taxon>Pseudomonadati</taxon>
        <taxon>Bacteroidota</taxon>
        <taxon>Cytophagia</taxon>
        <taxon>Cytophagales</taxon>
        <taxon>Reichenbachiellaceae</taxon>
        <taxon>Reichenbachiella</taxon>
    </lineage>
</organism>
<comment type="subunit">
    <text evidence="9">Homodimer.</text>
</comment>
<dbReference type="EMBL" id="CP106735">
    <property type="protein sequence ID" value="UXX79179.1"/>
    <property type="molecule type" value="Genomic_DNA"/>
</dbReference>
<proteinExistence type="inferred from homology"/>
<evidence type="ECO:0000256" key="9">
    <source>
        <dbReference type="RuleBase" id="RU362011"/>
    </source>
</evidence>
<dbReference type="SUPFAM" id="SSF161093">
    <property type="entry name" value="MgtE membrane domain-like"/>
    <property type="match status" value="1"/>
</dbReference>
<evidence type="ECO:0000259" key="10">
    <source>
        <dbReference type="PROSITE" id="PS51371"/>
    </source>
</evidence>
<evidence type="ECO:0000313" key="11">
    <source>
        <dbReference type="EMBL" id="UXX79179.1"/>
    </source>
</evidence>
<comment type="function">
    <text evidence="9">Acts as a magnesium transporter.</text>
</comment>
<dbReference type="CDD" id="cd04606">
    <property type="entry name" value="CBS_pair_Mg_transporter"/>
    <property type="match status" value="1"/>
</dbReference>
<keyword evidence="4 9" id="KW-0812">Transmembrane</keyword>
<keyword evidence="3 9" id="KW-0813">Transport</keyword>
<feature type="transmembrane region" description="Helical" evidence="9">
    <location>
        <begin position="316"/>
        <end position="336"/>
    </location>
</feature>
<comment type="similarity">
    <text evidence="2 9">Belongs to the SLC41A transporter family.</text>
</comment>
<dbReference type="NCBIfam" id="TIGR00400">
    <property type="entry name" value="mgtE"/>
    <property type="match status" value="1"/>
</dbReference>
<keyword evidence="5 9" id="KW-0460">Magnesium</keyword>
<dbReference type="RefSeq" id="WP_263050922.1">
    <property type="nucleotide sequence ID" value="NZ_CP106735.1"/>
</dbReference>
<protein>
    <recommendedName>
        <fullName evidence="9">Magnesium transporter MgtE</fullName>
    </recommendedName>
</protein>
<accession>A0ABY6CZQ0</accession>
<feature type="transmembrane region" description="Helical" evidence="9">
    <location>
        <begin position="363"/>
        <end position="384"/>
    </location>
</feature>
<evidence type="ECO:0000256" key="7">
    <source>
        <dbReference type="ARBA" id="ARBA00023136"/>
    </source>
</evidence>
<dbReference type="Gene3D" id="3.10.580.10">
    <property type="entry name" value="CBS-domain"/>
    <property type="match status" value="1"/>
</dbReference>
<keyword evidence="8" id="KW-0129">CBS domain</keyword>
<keyword evidence="7 9" id="KW-0472">Membrane</keyword>
<dbReference type="SMART" id="SM00924">
    <property type="entry name" value="MgtE_N"/>
    <property type="match status" value="1"/>
</dbReference>
<sequence length="454" mass="49922">MIEHMEFELSKEYLDRFTQAVDGHEEDFIKTSLEGVNPADISELIRELDADQTKYVIDQLDVEVGAEIIVDLEEDRQAIFLQNFTAEELAGFVDQMDSDDGVDVINELPIEKREEVIASVENEEKAGYILDLLRYEEDVAGGLMGKEMIRANLNWTIQQCIEEIRKQAENVEKIYSVYVVDNDGILLGRVSLKKIILSEPDALVADIYEADIVSVGTHADEEEVALTMQKYDLEALPVVNVKGKLVGRITIDDAIDVMTESAEEERQMMAGISGDVEQDDTVWVLSRARLPWLVIGLVGGLLGAKFISLFEKDIALIPAMAFFIPLITATGGNVGIQSSSIVVQGLASYNAFEDSLFKKMVKVLFVAIVNGIILALIVFGIVIFSTSDQAMAATVSIALFSVVLLASFMGTITPLILDKIGINPAMASGPFITTANDLLGLTVYFLVAHFLYGF</sequence>
<dbReference type="Gene3D" id="1.25.60.10">
    <property type="entry name" value="MgtE N-terminal domain-like"/>
    <property type="match status" value="1"/>
</dbReference>
<dbReference type="PANTHER" id="PTHR43773">
    <property type="entry name" value="MAGNESIUM TRANSPORTER MGTE"/>
    <property type="match status" value="1"/>
</dbReference>
<dbReference type="Proteomes" id="UP001062165">
    <property type="component" value="Chromosome"/>
</dbReference>
<evidence type="ECO:0000256" key="3">
    <source>
        <dbReference type="ARBA" id="ARBA00022448"/>
    </source>
</evidence>
<dbReference type="Pfam" id="PF00571">
    <property type="entry name" value="CBS"/>
    <property type="match status" value="2"/>
</dbReference>
<dbReference type="SMART" id="SM00116">
    <property type="entry name" value="CBS"/>
    <property type="match status" value="2"/>
</dbReference>
<dbReference type="InterPro" id="IPR006669">
    <property type="entry name" value="MgtE_transporter"/>
</dbReference>
<dbReference type="InterPro" id="IPR046342">
    <property type="entry name" value="CBS_dom_sf"/>
</dbReference>
<dbReference type="InterPro" id="IPR006668">
    <property type="entry name" value="Mg_transptr_MgtE_intracell_dom"/>
</dbReference>
<name>A0ABY6CZQ0_9BACT</name>
<dbReference type="InterPro" id="IPR000644">
    <property type="entry name" value="CBS_dom"/>
</dbReference>
<dbReference type="InterPro" id="IPR036739">
    <property type="entry name" value="SLC41_membr_dom_sf"/>
</dbReference>
<reference evidence="11" key="1">
    <citation type="submission" date="2022-10" db="EMBL/GenBank/DDBJ databases">
        <title>Comparative genomics and taxonomic characterization of three novel marine species of genus Reichenbachiella exhibiting antioxidant and polysaccharide degradation activities.</title>
        <authorList>
            <person name="Muhammad N."/>
            <person name="Lee Y.-J."/>
            <person name="Ko J."/>
            <person name="Kim S.-G."/>
        </authorList>
    </citation>
    <scope>NUCLEOTIDE SEQUENCE</scope>
    <source>
        <strain evidence="11">Wsw4-B4</strain>
    </source>
</reference>
<gene>
    <name evidence="11" type="primary">mgtE</name>
    <name evidence="11" type="ORF">N7E81_17640</name>
</gene>
<evidence type="ECO:0000313" key="12">
    <source>
        <dbReference type="Proteomes" id="UP001062165"/>
    </source>
</evidence>
<keyword evidence="9" id="KW-1003">Cell membrane</keyword>
<feature type="transmembrane region" description="Helical" evidence="9">
    <location>
        <begin position="429"/>
        <end position="452"/>
    </location>
</feature>
<evidence type="ECO:0000256" key="2">
    <source>
        <dbReference type="ARBA" id="ARBA00009749"/>
    </source>
</evidence>
<dbReference type="Gene3D" id="1.10.357.20">
    <property type="entry name" value="SLC41 divalent cation transporters, integral membrane domain"/>
    <property type="match status" value="1"/>
</dbReference>
<evidence type="ECO:0000256" key="4">
    <source>
        <dbReference type="ARBA" id="ARBA00022692"/>
    </source>
</evidence>
<dbReference type="PANTHER" id="PTHR43773:SF1">
    <property type="entry name" value="MAGNESIUM TRANSPORTER MGTE"/>
    <property type="match status" value="1"/>
</dbReference>
<dbReference type="SUPFAM" id="SSF54631">
    <property type="entry name" value="CBS-domain pair"/>
    <property type="match status" value="1"/>
</dbReference>
<dbReference type="Pfam" id="PF01769">
    <property type="entry name" value="MgtE"/>
    <property type="match status" value="1"/>
</dbReference>
<keyword evidence="9" id="KW-0479">Metal-binding</keyword>
<evidence type="ECO:0000256" key="5">
    <source>
        <dbReference type="ARBA" id="ARBA00022842"/>
    </source>
</evidence>
<evidence type="ECO:0000256" key="6">
    <source>
        <dbReference type="ARBA" id="ARBA00022989"/>
    </source>
</evidence>
<comment type="subcellular location">
    <subcellularLocation>
        <location evidence="9">Cell membrane</location>
        <topology evidence="9">Multi-pass membrane protein</topology>
    </subcellularLocation>
    <subcellularLocation>
        <location evidence="1">Membrane</location>
        <topology evidence="1">Multi-pass membrane protein</topology>
    </subcellularLocation>
</comment>
<dbReference type="InterPro" id="IPR006667">
    <property type="entry name" value="SLC41_membr_dom"/>
</dbReference>
<keyword evidence="12" id="KW-1185">Reference proteome</keyword>